<evidence type="ECO:0000313" key="1">
    <source>
        <dbReference type="EMBL" id="VZO35438.1"/>
    </source>
</evidence>
<proteinExistence type="predicted"/>
<gene>
    <name evidence="1" type="ORF">HALOF300_00636</name>
</gene>
<reference evidence="1 2" key="1">
    <citation type="submission" date="2019-11" db="EMBL/GenBank/DDBJ databases">
        <authorList>
            <person name="Criscuolo A."/>
        </authorList>
    </citation>
    <scope>NUCLEOTIDE SEQUENCE [LARGE SCALE GENOMIC DNA]</scope>
    <source>
        <strain evidence="1">CIP111667</strain>
    </source>
</reference>
<dbReference type="PANTHER" id="PTHR40616">
    <property type="entry name" value="LINALOOL DEHYDRATASE_ISOMERASE DOMAIN-CONTAINING PROTEIN"/>
    <property type="match status" value="1"/>
</dbReference>
<sequence>MTRQASESGLAAASMAVLDQWWDASIGLVVDPAWAPTQRRARVRETCWYALGLLARGGSTDNRRAVRAIDAVLDHQFDQPGAPWHGTWLRWPDEPTPVDGARAFRDYDPNWREFIGCALLHILVEREGHLPAELVARIEHALDLAVAGTLARGVDPLYSNIALMAGFLMHAVGRRRSDRECDARGLHLMGQVLEAFEARGAFEEYNSPTYYGIDLYALALWRRYGSEPGTVQRAGAVELALWRDVADHYHAGLCNLAGPYDRSYGMDLNSYASGIGLWLWQALGREAAPFPDISDPFEHFWDLALGPSVAALGIPDLPSPVRAALRSFPGPRTLEQPIDGRRVATTVLDVNVMVGAEHLGGDRSGLGDQFHPLTAHWRLGTGVGWLRLVSELTIDVAASCAGSDAVEVRLRWPAGGSFAFQVRADGLDGGSVTPERWRLPGLEVAVTGAAALERVESAPDGTWWLHYRAPSDVDGGAGLTLQWSRRGGVF</sequence>
<dbReference type="RefSeq" id="WP_156739204.1">
    <property type="nucleotide sequence ID" value="NZ_CACRYJ010000011.1"/>
</dbReference>
<accession>A0A7M4DEU5</accession>
<evidence type="ECO:0000313" key="2">
    <source>
        <dbReference type="Proteomes" id="UP000419743"/>
    </source>
</evidence>
<dbReference type="Proteomes" id="UP000419743">
    <property type="component" value="Unassembled WGS sequence"/>
</dbReference>
<comment type="caution">
    <text evidence="1">The sequence shown here is derived from an EMBL/GenBank/DDBJ whole genome shotgun (WGS) entry which is preliminary data.</text>
</comment>
<protein>
    <recommendedName>
        <fullName evidence="3">Heparinase</fullName>
    </recommendedName>
</protein>
<evidence type="ECO:0008006" key="3">
    <source>
        <dbReference type="Google" id="ProtNLM"/>
    </source>
</evidence>
<name>A0A7M4DEU5_9MICO</name>
<dbReference type="AlphaFoldDB" id="A0A7M4DEU5"/>
<organism evidence="1 2">
    <name type="scientific">Occultella aeris</name>
    <dbReference type="NCBI Taxonomy" id="2761496"/>
    <lineage>
        <taxon>Bacteria</taxon>
        <taxon>Bacillati</taxon>
        <taxon>Actinomycetota</taxon>
        <taxon>Actinomycetes</taxon>
        <taxon>Micrococcales</taxon>
        <taxon>Ruaniaceae</taxon>
        <taxon>Occultella</taxon>
    </lineage>
</organism>
<dbReference type="PANTHER" id="PTHR40616:SF1">
    <property type="entry name" value="LINALOOL DEHYDRATASE_ISOMERASE DOMAIN-CONTAINING PROTEIN"/>
    <property type="match status" value="1"/>
</dbReference>
<keyword evidence="2" id="KW-1185">Reference proteome</keyword>
<dbReference type="EMBL" id="CACRYJ010000011">
    <property type="protein sequence ID" value="VZO35438.1"/>
    <property type="molecule type" value="Genomic_DNA"/>
</dbReference>